<feature type="region of interest" description="Disordered" evidence="2">
    <location>
        <begin position="238"/>
        <end position="268"/>
    </location>
</feature>
<dbReference type="Pfam" id="PF22936">
    <property type="entry name" value="Pol_BBD"/>
    <property type="match status" value="1"/>
</dbReference>
<reference evidence="6 7" key="1">
    <citation type="journal article" date="2018" name="PLoS Genet.">
        <title>Population sequencing reveals clonal diversity and ancestral inbreeding in the grapevine cultivar Chardonnay.</title>
        <authorList>
            <person name="Roach M.J."/>
            <person name="Johnson D.L."/>
            <person name="Bohlmann J."/>
            <person name="van Vuuren H.J."/>
            <person name="Jones S.J."/>
            <person name="Pretorius I.S."/>
            <person name="Schmidt S.A."/>
            <person name="Borneman A.R."/>
        </authorList>
    </citation>
    <scope>NUCLEOTIDE SEQUENCE [LARGE SCALE GENOMIC DNA]</scope>
    <source>
        <strain evidence="7">cv. Chardonnay</strain>
        <tissue evidence="6">Leaf</tissue>
    </source>
</reference>
<keyword evidence="1" id="KW-0378">Hydrolase</keyword>
<feature type="domain" description="Retrotransposon Copia-like N-terminal" evidence="4">
    <location>
        <begin position="22"/>
        <end position="56"/>
    </location>
</feature>
<dbReference type="Pfam" id="PF07727">
    <property type="entry name" value="RVT_2"/>
    <property type="match status" value="1"/>
</dbReference>
<sequence>MTEVLTRAQTSPQPLLADSSTAPIGIKLEGSNYALWSQVVKMYISGKDKLGYINGDSPQLPKTDPSLRIWRTENAIVKGWLINSMEPSLIANFIRFPTTKQVWDSAATTYFDGTVSSQVYDLRRRVTRMKQGGGSIEKYYNDLQGLWQEIDFRRPNPMECAIDIQKYNSILQEDQVYTFLDGLDDRLDKTRSDVLQLKPFPTVEQAYAFVRKEDVRQIVMISGTDTTPGGVMISKGIKGSHYQTTPKPGALSLSRGKSKTKPPSDGMKCTHCGNSKHTRDTCFKLHGYPDWWNDFQARKKRETFANDDHTGRAVVVTCDPSLSLIPQVESSHDLSTSGTSGKTLHISTHNNDDDWILNSGATYHMTFYSNDFSNATQSRRSCVKNANGVAYPITGVGTMTLSPSLSLSNTLLVPSLSNRLMSDILTKEIIGRGTKRGGLYYVDDFSSGRANHMHHINRHILETTRALLINAHVPNRYWSDAVATAVHLLNRMPTKVLQFQTLVKDPIAKRTYITMDVTFLESEKNFPSLVSNSPLQGEIHGEERNWLDVEMLDVGDNLAHLNDGNDMVEPPRIEVELVPESLEDAESDESLHSLVPNDHPPENIPEKNNTWVLSVLPERRKTVGCKWIFSIKYKADGSIDQYKARLVAKGCTQKYGIDYQETFSPVAKLKTVRVLLSLAANLDWPLHQLDVKNAFLHGDLEKEIYMDLPPGYTTTSEAKIACSLQRALYGLKQSPRAWFGRFSSTMRKYGFQQSNSDHTLFLKHQVGKITALIVYVDDMIITGDDVEEISKLQEQLSTEFEMKNL</sequence>
<dbReference type="GO" id="GO:0004190">
    <property type="term" value="F:aspartic-type endopeptidase activity"/>
    <property type="evidence" value="ECO:0007669"/>
    <property type="project" value="UniProtKB-KW"/>
</dbReference>
<dbReference type="Pfam" id="PF14244">
    <property type="entry name" value="Retrotran_gag_3"/>
    <property type="match status" value="1"/>
</dbReference>
<dbReference type="PANTHER" id="PTHR34222">
    <property type="entry name" value="GAG_PRE-INTEGRS DOMAIN-CONTAINING PROTEIN"/>
    <property type="match status" value="1"/>
</dbReference>
<name>A0A438CD48_VITVI</name>
<dbReference type="Proteomes" id="UP000288805">
    <property type="component" value="Unassembled WGS sequence"/>
</dbReference>
<organism evidence="6 7">
    <name type="scientific">Vitis vinifera</name>
    <name type="common">Grape</name>
    <dbReference type="NCBI Taxonomy" id="29760"/>
    <lineage>
        <taxon>Eukaryota</taxon>
        <taxon>Viridiplantae</taxon>
        <taxon>Streptophyta</taxon>
        <taxon>Embryophyta</taxon>
        <taxon>Tracheophyta</taxon>
        <taxon>Spermatophyta</taxon>
        <taxon>Magnoliopsida</taxon>
        <taxon>eudicotyledons</taxon>
        <taxon>Gunneridae</taxon>
        <taxon>Pentapetalae</taxon>
        <taxon>rosids</taxon>
        <taxon>Vitales</taxon>
        <taxon>Vitaceae</taxon>
        <taxon>Viteae</taxon>
        <taxon>Vitis</taxon>
    </lineage>
</organism>
<dbReference type="InterPro" id="IPR013103">
    <property type="entry name" value="RVT_2"/>
</dbReference>
<keyword evidence="1" id="KW-0645">Protease</keyword>
<evidence type="ECO:0000259" key="3">
    <source>
        <dbReference type="Pfam" id="PF07727"/>
    </source>
</evidence>
<dbReference type="InterPro" id="IPR029472">
    <property type="entry name" value="Copia-like_N"/>
</dbReference>
<proteinExistence type="predicted"/>
<dbReference type="AlphaFoldDB" id="A0A438CD48"/>
<feature type="domain" description="Retrovirus-related Pol polyprotein from transposon TNT 1-94-like beta-barrel" evidence="5">
    <location>
        <begin position="355"/>
        <end position="422"/>
    </location>
</feature>
<evidence type="ECO:0000256" key="2">
    <source>
        <dbReference type="SAM" id="MobiDB-lite"/>
    </source>
</evidence>
<feature type="domain" description="Reverse transcriptase Ty1/copia-type" evidence="3">
    <location>
        <begin position="608"/>
        <end position="805"/>
    </location>
</feature>
<evidence type="ECO:0000259" key="4">
    <source>
        <dbReference type="Pfam" id="PF14244"/>
    </source>
</evidence>
<evidence type="ECO:0000256" key="1">
    <source>
        <dbReference type="ARBA" id="ARBA00022750"/>
    </source>
</evidence>
<evidence type="ECO:0000313" key="7">
    <source>
        <dbReference type="Proteomes" id="UP000288805"/>
    </source>
</evidence>
<accession>A0A438CD48</accession>
<evidence type="ECO:0000313" key="6">
    <source>
        <dbReference type="EMBL" id="RVW21164.1"/>
    </source>
</evidence>
<dbReference type="InterPro" id="IPR043502">
    <property type="entry name" value="DNA/RNA_pol_sf"/>
</dbReference>
<evidence type="ECO:0000259" key="5">
    <source>
        <dbReference type="Pfam" id="PF22936"/>
    </source>
</evidence>
<dbReference type="InterPro" id="IPR054722">
    <property type="entry name" value="PolX-like_BBD"/>
</dbReference>
<comment type="caution">
    <text evidence="6">The sequence shown here is derived from an EMBL/GenBank/DDBJ whole genome shotgun (WGS) entry which is preliminary data.</text>
</comment>
<dbReference type="PANTHER" id="PTHR34222:SF43">
    <property type="entry name" value="RETROTRANSPOSON GAG DOMAIN-CONTAINING PROTEIN"/>
    <property type="match status" value="1"/>
</dbReference>
<keyword evidence="1" id="KW-0064">Aspartyl protease</keyword>
<dbReference type="EMBL" id="QGNW01002309">
    <property type="protein sequence ID" value="RVW21164.1"/>
    <property type="molecule type" value="Genomic_DNA"/>
</dbReference>
<protein>
    <submittedName>
        <fullName evidence="6">Retrovirus-related Pol polyprotein from transposon TNT 1-94</fullName>
    </submittedName>
</protein>
<dbReference type="SUPFAM" id="SSF56672">
    <property type="entry name" value="DNA/RNA polymerases"/>
    <property type="match status" value="1"/>
</dbReference>
<gene>
    <name evidence="6" type="primary">POLX_2097</name>
    <name evidence="6" type="ORF">CK203_105314</name>
</gene>